<protein>
    <submittedName>
        <fullName evidence="7">Phosphatidylinositol 4-5-bisphosphate 3-kinase catalytic subunit alpha isoform</fullName>
    </submittedName>
</protein>
<dbReference type="PROSITE" id="PS50290">
    <property type="entry name" value="PI3_4_KINASE_3"/>
    <property type="match status" value="1"/>
</dbReference>
<dbReference type="SUPFAM" id="SSF56112">
    <property type="entry name" value="Protein kinase-like (PK-like)"/>
    <property type="match status" value="1"/>
</dbReference>
<evidence type="ECO:0000259" key="5">
    <source>
        <dbReference type="PROSITE" id="PS50290"/>
    </source>
</evidence>
<dbReference type="EMBL" id="REGN01005909">
    <property type="protein sequence ID" value="RNA11603.1"/>
    <property type="molecule type" value="Genomic_DNA"/>
</dbReference>
<dbReference type="Gene3D" id="1.25.40.70">
    <property type="entry name" value="Phosphatidylinositol 3-kinase, accessory domain (PIK)"/>
    <property type="match status" value="1"/>
</dbReference>
<dbReference type="InterPro" id="IPR036940">
    <property type="entry name" value="PI3/4_kinase_cat_sf"/>
</dbReference>
<evidence type="ECO:0000256" key="4">
    <source>
        <dbReference type="ARBA" id="ARBA00022840"/>
    </source>
</evidence>
<dbReference type="GO" id="GO:0043491">
    <property type="term" value="P:phosphatidylinositol 3-kinase/protein kinase B signal transduction"/>
    <property type="evidence" value="ECO:0007669"/>
    <property type="project" value="TreeGrafter"/>
</dbReference>
<sequence>ENDNNLLDTILNKDSLAELTEQEKNVLWKRRDDCLNYPHSLPKLLQAVNWSNKADILEMYCLLFKWPLIKPMQAMELLSSVYADLEVRKFACKSLEKYMKDEEIEYYLLQLVQALKNEPYCDNSLCRFLLKRAIKNQRIGFILFWSLRSEITKPKYKFKFGLLLEAFCRSLNKAQLKSVIKQIEVVEKLSNLAHEIKSNPSNLTLIRSSFLSDTLLKPENRLNLSNFISPLNRSILLGLLEATKCKILASAKRPLLLSWTNEIKYCEFYDKNFQLIFKKGDDLRQDMLTIQALRLMDILWKNEGLDLKMLIYDCFSTGYKTGFIQVIKNSMTLFKIQMKGGMKSTYQIDTLQLYKWIAAHNTDSGQLDKAIELFTRSCAGFCVATFILGIADRHPDNIMVNRHGQIFHIDFGHFLGHFKKKYGIKRERVPFVLTEDFTRVIAKGSVNSSESAEFKRFKNLCELAYMTIRKYSHLIINLFTMMLSSDMTELQSIEDILFLRKTLAIDEPYDKALEFFRNQFNEAYRRSFTTKIDWMCHALNKKNLI</sequence>
<dbReference type="GO" id="GO:0005737">
    <property type="term" value="C:cytoplasm"/>
    <property type="evidence" value="ECO:0007669"/>
    <property type="project" value="TreeGrafter"/>
</dbReference>
<dbReference type="InterPro" id="IPR042236">
    <property type="entry name" value="PI3K_accessory_sf"/>
</dbReference>
<evidence type="ECO:0000313" key="8">
    <source>
        <dbReference type="Proteomes" id="UP000276133"/>
    </source>
</evidence>
<dbReference type="PANTHER" id="PTHR10048">
    <property type="entry name" value="PHOSPHATIDYLINOSITOL KINASE"/>
    <property type="match status" value="1"/>
</dbReference>
<dbReference type="Pfam" id="PF00454">
    <property type="entry name" value="PI3_PI4_kinase"/>
    <property type="match status" value="1"/>
</dbReference>
<keyword evidence="3 7" id="KW-0418">Kinase</keyword>
<keyword evidence="8" id="KW-1185">Reference proteome</keyword>
<dbReference type="InterPro" id="IPR011009">
    <property type="entry name" value="Kinase-like_dom_sf"/>
</dbReference>
<dbReference type="InterPro" id="IPR015433">
    <property type="entry name" value="PI3/4_kinase"/>
</dbReference>
<keyword evidence="4" id="KW-0067">ATP-binding</keyword>
<proteinExistence type="predicted"/>
<reference evidence="7 8" key="1">
    <citation type="journal article" date="2018" name="Sci. Rep.">
        <title>Genomic signatures of local adaptation to the degree of environmental predictability in rotifers.</title>
        <authorList>
            <person name="Franch-Gras L."/>
            <person name="Hahn C."/>
            <person name="Garcia-Roger E.M."/>
            <person name="Carmona M.J."/>
            <person name="Serra M."/>
            <person name="Gomez A."/>
        </authorList>
    </citation>
    <scope>NUCLEOTIDE SEQUENCE [LARGE SCALE GENOMIC DNA]</scope>
    <source>
        <strain evidence="7">HYR1</strain>
    </source>
</reference>
<dbReference type="GO" id="GO:0035005">
    <property type="term" value="F:1-phosphatidylinositol-4-phosphate 3-kinase activity"/>
    <property type="evidence" value="ECO:0007669"/>
    <property type="project" value="TreeGrafter"/>
</dbReference>
<dbReference type="GO" id="GO:0005942">
    <property type="term" value="C:phosphatidylinositol 3-kinase complex"/>
    <property type="evidence" value="ECO:0007669"/>
    <property type="project" value="TreeGrafter"/>
</dbReference>
<dbReference type="AlphaFoldDB" id="A0A3M7QK03"/>
<dbReference type="FunFam" id="1.10.1070.11:FF:000001">
    <property type="entry name" value="Phosphatidylinositol 4,5-bisphosphate 3-kinase catalytic subunit"/>
    <property type="match status" value="1"/>
</dbReference>
<feature type="domain" description="PI3K/PI4K catalytic" evidence="5">
    <location>
        <begin position="241"/>
        <end position="528"/>
    </location>
</feature>
<evidence type="ECO:0000256" key="2">
    <source>
        <dbReference type="ARBA" id="ARBA00022741"/>
    </source>
</evidence>
<evidence type="ECO:0000313" key="7">
    <source>
        <dbReference type="EMBL" id="RNA11603.1"/>
    </source>
</evidence>
<comment type="caution">
    <text evidence="7">The sequence shown here is derived from an EMBL/GenBank/DDBJ whole genome shotgun (WGS) entry which is preliminary data.</text>
</comment>
<dbReference type="PROSITE" id="PS00916">
    <property type="entry name" value="PI3_4_KINASE_2"/>
    <property type="match status" value="1"/>
</dbReference>
<evidence type="ECO:0000256" key="1">
    <source>
        <dbReference type="ARBA" id="ARBA00022679"/>
    </source>
</evidence>
<dbReference type="GO" id="GO:0005524">
    <property type="term" value="F:ATP binding"/>
    <property type="evidence" value="ECO:0007669"/>
    <property type="project" value="UniProtKB-KW"/>
</dbReference>
<dbReference type="PROSITE" id="PS51545">
    <property type="entry name" value="PIK_HELICAL"/>
    <property type="match status" value="1"/>
</dbReference>
<dbReference type="GO" id="GO:0005886">
    <property type="term" value="C:plasma membrane"/>
    <property type="evidence" value="ECO:0007669"/>
    <property type="project" value="TreeGrafter"/>
</dbReference>
<accession>A0A3M7QK03</accession>
<evidence type="ECO:0000259" key="6">
    <source>
        <dbReference type="PROSITE" id="PS51545"/>
    </source>
</evidence>
<feature type="non-terminal residue" evidence="7">
    <location>
        <position position="1"/>
    </location>
</feature>
<feature type="domain" description="PIK helical" evidence="6">
    <location>
        <begin position="1"/>
        <end position="170"/>
    </location>
</feature>
<dbReference type="GO" id="GO:0016303">
    <property type="term" value="F:1-phosphatidylinositol-3-kinase activity"/>
    <property type="evidence" value="ECO:0007669"/>
    <property type="project" value="TreeGrafter"/>
</dbReference>
<evidence type="ECO:0000256" key="3">
    <source>
        <dbReference type="ARBA" id="ARBA00022777"/>
    </source>
</evidence>
<dbReference type="Proteomes" id="UP000276133">
    <property type="component" value="Unassembled WGS sequence"/>
</dbReference>
<name>A0A3M7QK03_BRAPC</name>
<dbReference type="OrthoDB" id="67688at2759"/>
<dbReference type="InterPro" id="IPR000403">
    <property type="entry name" value="PI3/4_kinase_cat_dom"/>
</dbReference>
<dbReference type="SUPFAM" id="SSF48371">
    <property type="entry name" value="ARM repeat"/>
    <property type="match status" value="1"/>
</dbReference>
<organism evidence="7 8">
    <name type="scientific">Brachionus plicatilis</name>
    <name type="common">Marine rotifer</name>
    <name type="synonym">Brachionus muelleri</name>
    <dbReference type="NCBI Taxonomy" id="10195"/>
    <lineage>
        <taxon>Eukaryota</taxon>
        <taxon>Metazoa</taxon>
        <taxon>Spiralia</taxon>
        <taxon>Gnathifera</taxon>
        <taxon>Rotifera</taxon>
        <taxon>Eurotatoria</taxon>
        <taxon>Monogononta</taxon>
        <taxon>Pseudotrocha</taxon>
        <taxon>Ploima</taxon>
        <taxon>Brachionidae</taxon>
        <taxon>Brachionus</taxon>
    </lineage>
</organism>
<dbReference type="GO" id="GO:0048015">
    <property type="term" value="P:phosphatidylinositol-mediated signaling"/>
    <property type="evidence" value="ECO:0007669"/>
    <property type="project" value="TreeGrafter"/>
</dbReference>
<dbReference type="InterPro" id="IPR018936">
    <property type="entry name" value="PI3/4_kinase_CS"/>
</dbReference>
<dbReference type="PANTHER" id="PTHR10048:SF111">
    <property type="entry name" value="PHOSPHATIDYLINOSITOL 3-KINASE AGE-1"/>
    <property type="match status" value="1"/>
</dbReference>
<dbReference type="InterPro" id="IPR001263">
    <property type="entry name" value="PI3K_accessory_dom"/>
</dbReference>
<keyword evidence="2" id="KW-0547">Nucleotide-binding</keyword>
<gene>
    <name evidence="7" type="ORF">BpHYR1_010574</name>
</gene>
<dbReference type="SMART" id="SM00145">
    <property type="entry name" value="PI3Ka"/>
    <property type="match status" value="1"/>
</dbReference>
<dbReference type="Pfam" id="PF00613">
    <property type="entry name" value="PI3Ka"/>
    <property type="match status" value="1"/>
</dbReference>
<dbReference type="Gene3D" id="1.10.1070.11">
    <property type="entry name" value="Phosphatidylinositol 3-/4-kinase, catalytic domain"/>
    <property type="match status" value="1"/>
</dbReference>
<dbReference type="PROSITE" id="PS00915">
    <property type="entry name" value="PI3_4_KINASE_1"/>
    <property type="match status" value="1"/>
</dbReference>
<dbReference type="InterPro" id="IPR016024">
    <property type="entry name" value="ARM-type_fold"/>
</dbReference>
<dbReference type="SMART" id="SM00146">
    <property type="entry name" value="PI3Kc"/>
    <property type="match status" value="1"/>
</dbReference>
<keyword evidence="1" id="KW-0808">Transferase</keyword>
<dbReference type="GO" id="GO:0016477">
    <property type="term" value="P:cell migration"/>
    <property type="evidence" value="ECO:0007669"/>
    <property type="project" value="TreeGrafter"/>
</dbReference>
<dbReference type="STRING" id="10195.A0A3M7QK03"/>
<dbReference type="Gene3D" id="3.30.1010.10">
    <property type="entry name" value="Phosphatidylinositol 3-kinase Catalytic Subunit, Chain A, domain 4"/>
    <property type="match status" value="1"/>
</dbReference>